<dbReference type="PROSITE" id="PS51007">
    <property type="entry name" value="CYTC"/>
    <property type="match status" value="2"/>
</dbReference>
<feature type="binding site" description="axial binding residue" evidence="20">
    <location>
        <position position="176"/>
    </location>
    <ligand>
        <name>heme c</name>
        <dbReference type="ChEBI" id="CHEBI:61717"/>
        <label>2</label>
    </ligand>
    <ligandPart>
        <name>Fe</name>
        <dbReference type="ChEBI" id="CHEBI:18248"/>
    </ligandPart>
</feature>
<evidence type="ECO:0000256" key="18">
    <source>
        <dbReference type="ARBA" id="ARBA00023136"/>
    </source>
</evidence>
<dbReference type="InterPro" id="IPR009056">
    <property type="entry name" value="Cyt_c-like_dom"/>
</dbReference>
<keyword evidence="8 19" id="KW-0679">Respiratory chain</keyword>
<feature type="binding site" description="axial binding residue" evidence="20">
    <location>
        <position position="265"/>
    </location>
    <ligand>
        <name>heme c</name>
        <dbReference type="ChEBI" id="CHEBI:61717"/>
        <label>1</label>
    </ligand>
    <ligandPart>
        <name>Fe</name>
        <dbReference type="ChEBI" id="CHEBI:18248"/>
    </ligandPart>
</feature>
<dbReference type="SMR" id="Q2RP21"/>
<keyword evidence="15 19" id="KW-0560">Oxidoreductase</keyword>
<dbReference type="RefSeq" id="WP_011391077.1">
    <property type="nucleotide sequence ID" value="NC_007643.1"/>
</dbReference>
<dbReference type="InterPro" id="IPR036909">
    <property type="entry name" value="Cyt_c-like_dom_sf"/>
</dbReference>
<evidence type="ECO:0000256" key="6">
    <source>
        <dbReference type="ARBA" id="ARBA00022519"/>
    </source>
</evidence>
<evidence type="ECO:0000256" key="2">
    <source>
        <dbReference type="ARBA" id="ARBA00004673"/>
    </source>
</evidence>
<evidence type="ECO:0000256" key="4">
    <source>
        <dbReference type="ARBA" id="ARBA00022448"/>
    </source>
</evidence>
<comment type="cofactor">
    <cofactor evidence="19 21">
        <name>heme c</name>
        <dbReference type="ChEBI" id="CHEBI:61717"/>
    </cofactor>
    <text evidence="19 21">Binds 2 heme C groups per subunit.</text>
</comment>
<keyword evidence="11" id="KW-0677">Repeat</keyword>
<dbReference type="Pfam" id="PF13442">
    <property type="entry name" value="Cytochrome_CBB3"/>
    <property type="match status" value="1"/>
</dbReference>
<feature type="transmembrane region" description="Helical" evidence="22">
    <location>
        <begin position="33"/>
        <end position="55"/>
    </location>
</feature>
<keyword evidence="5 19" id="KW-1003">Cell membrane</keyword>
<feature type="binding site" description="axial binding residue" evidence="20">
    <location>
        <position position="219"/>
    </location>
    <ligand>
        <name>heme c</name>
        <dbReference type="ChEBI" id="CHEBI:61717"/>
        <label>2</label>
    </ligand>
    <ligandPart>
        <name>Fe</name>
        <dbReference type="ChEBI" id="CHEBI:18248"/>
    </ligandPart>
</feature>
<feature type="binding site" description="axial binding residue" evidence="20">
    <location>
        <position position="127"/>
    </location>
    <ligand>
        <name>heme c</name>
        <dbReference type="ChEBI" id="CHEBI:61717"/>
        <label>1</label>
    </ligand>
    <ligandPart>
        <name>Fe</name>
        <dbReference type="ChEBI" id="CHEBI:18248"/>
    </ligandPart>
</feature>
<keyword evidence="14 22" id="KW-1133">Transmembrane helix</keyword>
<dbReference type="PRINTS" id="PR00605">
    <property type="entry name" value="CYTCHROMECIC"/>
</dbReference>
<comment type="subunit">
    <text evidence="19">Component of the cbb3-type cytochrome c oxidase.</text>
</comment>
<proteinExistence type="inferred from homology"/>
<evidence type="ECO:0000256" key="13">
    <source>
        <dbReference type="ARBA" id="ARBA00022982"/>
    </source>
</evidence>
<name>Q2RP21_RHORT</name>
<feature type="domain" description="Cytochrome c" evidence="23">
    <location>
        <begin position="110"/>
        <end position="198"/>
    </location>
</feature>
<feature type="binding site" description="covalent" evidence="21">
    <location>
        <position position="126"/>
    </location>
    <ligand>
        <name>heme c</name>
        <dbReference type="ChEBI" id="CHEBI:61717"/>
        <label>1</label>
    </ligand>
</feature>
<evidence type="ECO:0000256" key="14">
    <source>
        <dbReference type="ARBA" id="ARBA00022989"/>
    </source>
</evidence>
<dbReference type="NCBIfam" id="TIGR00782">
    <property type="entry name" value="ccoP"/>
    <property type="match status" value="1"/>
</dbReference>
<protein>
    <recommendedName>
        <fullName evidence="19">Cbb3-type cytochrome c oxidase subunit</fullName>
    </recommendedName>
</protein>
<feature type="binding site" description="covalent" evidence="21">
    <location>
        <position position="215"/>
    </location>
    <ligand>
        <name>heme c</name>
        <dbReference type="ChEBI" id="CHEBI:61717"/>
        <label>2</label>
    </ligand>
</feature>
<keyword evidence="13 19" id="KW-0249">Electron transport</keyword>
<keyword evidence="10 19" id="KW-0479">Metal-binding</keyword>
<dbReference type="PhylomeDB" id="Q2RP21"/>
<feature type="binding site" description="covalent" evidence="21">
    <location>
        <position position="218"/>
    </location>
    <ligand>
        <name>heme c</name>
        <dbReference type="ChEBI" id="CHEBI:61717"/>
        <label>2</label>
    </ligand>
</feature>
<dbReference type="Pfam" id="PF14715">
    <property type="entry name" value="FixP_N"/>
    <property type="match status" value="1"/>
</dbReference>
<keyword evidence="6 19" id="KW-0997">Cell inner membrane</keyword>
<reference evidence="24 25" key="1">
    <citation type="journal article" date="2011" name="Stand. Genomic Sci.">
        <title>Complete genome sequence of Rhodospirillum rubrum type strain (S1).</title>
        <authorList>
            <person name="Munk A.C."/>
            <person name="Copeland A."/>
            <person name="Lucas S."/>
            <person name="Lapidus A."/>
            <person name="Del Rio T.G."/>
            <person name="Barry K."/>
            <person name="Detter J.C."/>
            <person name="Hammon N."/>
            <person name="Israni S."/>
            <person name="Pitluck S."/>
            <person name="Brettin T."/>
            <person name="Bruce D."/>
            <person name="Han C."/>
            <person name="Tapia R."/>
            <person name="Gilna P."/>
            <person name="Schmutz J."/>
            <person name="Larimer F."/>
            <person name="Land M."/>
            <person name="Kyrpides N.C."/>
            <person name="Mavromatis K."/>
            <person name="Richardson P."/>
            <person name="Rohde M."/>
            <person name="Goker M."/>
            <person name="Klenk H.P."/>
            <person name="Zhang Y."/>
            <person name="Roberts G.P."/>
            <person name="Reslewic S."/>
            <person name="Schwartz D.C."/>
        </authorList>
    </citation>
    <scope>NUCLEOTIDE SEQUENCE [LARGE SCALE GENOMIC DNA]</scope>
    <source>
        <strain evidence="25">ATCC 11170 / ATH 1.1.1 / DSM 467 / LMG 4362 / NCIMB 8255 / S1</strain>
    </source>
</reference>
<evidence type="ECO:0000256" key="10">
    <source>
        <dbReference type="ARBA" id="ARBA00022723"/>
    </source>
</evidence>
<evidence type="ECO:0000256" key="7">
    <source>
        <dbReference type="ARBA" id="ARBA00022617"/>
    </source>
</evidence>
<evidence type="ECO:0000313" key="24">
    <source>
        <dbReference type="EMBL" id="ABC24124.1"/>
    </source>
</evidence>
<dbReference type="PANTHER" id="PTHR33751:SF1">
    <property type="entry name" value="CBB3-TYPE CYTOCHROME C OXIDASE SUBUNIT FIXP"/>
    <property type="match status" value="1"/>
</dbReference>
<dbReference type="GO" id="GO:0009055">
    <property type="term" value="F:electron transfer activity"/>
    <property type="evidence" value="ECO:0007669"/>
    <property type="project" value="InterPro"/>
</dbReference>
<dbReference type="PIRSF" id="PIRSF000006">
    <property type="entry name" value="Cbb3-Cox_fixP"/>
    <property type="match status" value="1"/>
</dbReference>
<dbReference type="GO" id="GO:0005886">
    <property type="term" value="C:plasma membrane"/>
    <property type="evidence" value="ECO:0007669"/>
    <property type="project" value="UniProtKB-SubCell"/>
</dbReference>
<evidence type="ECO:0000256" key="1">
    <source>
        <dbReference type="ARBA" id="ARBA00004533"/>
    </source>
</evidence>
<evidence type="ECO:0000256" key="8">
    <source>
        <dbReference type="ARBA" id="ARBA00022660"/>
    </source>
</evidence>
<keyword evidence="9 22" id="KW-0812">Transmembrane</keyword>
<evidence type="ECO:0000256" key="22">
    <source>
        <dbReference type="SAM" id="Phobius"/>
    </source>
</evidence>
<dbReference type="PANTHER" id="PTHR33751">
    <property type="entry name" value="CBB3-TYPE CYTOCHROME C OXIDASE SUBUNIT FIXP"/>
    <property type="match status" value="1"/>
</dbReference>
<dbReference type="Gene3D" id="1.10.760.10">
    <property type="entry name" value="Cytochrome c-like domain"/>
    <property type="match status" value="2"/>
</dbReference>
<evidence type="ECO:0000256" key="19">
    <source>
        <dbReference type="PIRNR" id="PIRNR000006"/>
    </source>
</evidence>
<dbReference type="STRING" id="269796.Rru_A3330"/>
<evidence type="ECO:0000256" key="9">
    <source>
        <dbReference type="ARBA" id="ARBA00022692"/>
    </source>
</evidence>
<comment type="subcellular location">
    <subcellularLocation>
        <location evidence="1 19">Cell inner membrane</location>
    </subcellularLocation>
</comment>
<keyword evidence="25" id="KW-1185">Reference proteome</keyword>
<dbReference type="eggNOG" id="COG2010">
    <property type="taxonomic scope" value="Bacteria"/>
</dbReference>
<dbReference type="KEGG" id="rru:Rru_A3330"/>
<comment type="pathway">
    <text evidence="2 19">Energy metabolism; oxidative phosphorylation.</text>
</comment>
<dbReference type="UniPathway" id="UPA00705"/>
<dbReference type="InterPro" id="IPR050597">
    <property type="entry name" value="Cytochrome_c_Oxidase_Subunit"/>
</dbReference>
<keyword evidence="7 19" id="KW-0349">Heme</keyword>
<dbReference type="InterPro" id="IPR004678">
    <property type="entry name" value="Cyt_c_oxidase_cbb3_su3"/>
</dbReference>
<evidence type="ECO:0000256" key="17">
    <source>
        <dbReference type="ARBA" id="ARBA00023065"/>
    </source>
</evidence>
<evidence type="ECO:0000259" key="23">
    <source>
        <dbReference type="PROSITE" id="PS51007"/>
    </source>
</evidence>
<comment type="similarity">
    <text evidence="3 19">Belongs to the CcoP / FixP family.</text>
</comment>
<dbReference type="HOGENOM" id="CLU_047545_2_0_5"/>
<dbReference type="InterPro" id="IPR032858">
    <property type="entry name" value="CcoP_N"/>
</dbReference>
<evidence type="ECO:0000256" key="16">
    <source>
        <dbReference type="ARBA" id="ARBA00023004"/>
    </source>
</evidence>
<dbReference type="Pfam" id="PF00034">
    <property type="entry name" value="Cytochrom_C"/>
    <property type="match status" value="1"/>
</dbReference>
<evidence type="ECO:0000256" key="12">
    <source>
        <dbReference type="ARBA" id="ARBA00022781"/>
    </source>
</evidence>
<dbReference type="EMBL" id="CP000230">
    <property type="protein sequence ID" value="ABC24124.1"/>
    <property type="molecule type" value="Genomic_DNA"/>
</dbReference>
<dbReference type="GO" id="GO:0005506">
    <property type="term" value="F:iron ion binding"/>
    <property type="evidence" value="ECO:0007669"/>
    <property type="project" value="InterPro"/>
</dbReference>
<evidence type="ECO:0000313" key="25">
    <source>
        <dbReference type="Proteomes" id="UP000001929"/>
    </source>
</evidence>
<evidence type="ECO:0000256" key="21">
    <source>
        <dbReference type="PIRSR" id="PIRSR000006-2"/>
    </source>
</evidence>
<evidence type="ECO:0000256" key="5">
    <source>
        <dbReference type="ARBA" id="ARBA00022475"/>
    </source>
</evidence>
<dbReference type="PATRIC" id="fig|269796.9.peg.3444"/>
<dbReference type="SUPFAM" id="SSF46626">
    <property type="entry name" value="Cytochrome c"/>
    <property type="match status" value="2"/>
</dbReference>
<dbReference type="GO" id="GO:0006119">
    <property type="term" value="P:oxidative phosphorylation"/>
    <property type="evidence" value="ECO:0007669"/>
    <property type="project" value="UniProtKB-UniPathway"/>
</dbReference>
<keyword evidence="18 19" id="KW-0472">Membrane</keyword>
<dbReference type="InterPro" id="IPR008168">
    <property type="entry name" value="Cyt_C_IC"/>
</dbReference>
<keyword evidence="16 19" id="KW-0408">Iron</keyword>
<dbReference type="EnsemblBacteria" id="ABC24124">
    <property type="protein sequence ID" value="ABC24124"/>
    <property type="gene ID" value="Rru_A3330"/>
</dbReference>
<dbReference type="AlphaFoldDB" id="Q2RP21"/>
<evidence type="ECO:0000256" key="11">
    <source>
        <dbReference type="ARBA" id="ARBA00022737"/>
    </source>
</evidence>
<dbReference type="GO" id="GO:0016491">
    <property type="term" value="F:oxidoreductase activity"/>
    <property type="evidence" value="ECO:0007669"/>
    <property type="project" value="UniProtKB-KW"/>
</dbReference>
<dbReference type="InterPro" id="IPR038414">
    <property type="entry name" value="CcoP_N_sf"/>
</dbReference>
<dbReference type="Gene3D" id="6.10.280.130">
    <property type="match status" value="1"/>
</dbReference>
<keyword evidence="17 19" id="KW-0406">Ion transport</keyword>
<comment type="function">
    <text evidence="19">C-type cytochrome. Part of the cbb3-type cytochrome c oxidase complex.</text>
</comment>
<sequence length="291" mass="31579">MAGIPEKDAISGQSTTGHEWDGITELNTPLPAWWVWVFYATIVWALAYVVVYPAIPLGASATPGLFGWHSRTELQKDMNQAYQAFHADKVARIESMDVDAIIADDPLRQYATRAGEVIFKENCAPCHQSGGAGNYGYPTLADDEWLWGGTADAIYTTVRHGIRDTNTFDDTRFNEMPSFAELPEEDLNALADYVVAASAGSLPAGHGQQLFEENCAVCHASESSGPVPDGNQAMGAPALNNQIWLYKGDKESILAQLRAPKQGMMPGWANRLKDSDIKSATVYVHSLGGGQ</sequence>
<evidence type="ECO:0000256" key="3">
    <source>
        <dbReference type="ARBA" id="ARBA00006113"/>
    </source>
</evidence>
<evidence type="ECO:0000256" key="15">
    <source>
        <dbReference type="ARBA" id="ARBA00023002"/>
    </source>
</evidence>
<organism evidence="24 25">
    <name type="scientific">Rhodospirillum rubrum (strain ATCC 11170 / ATH 1.1.1 / DSM 467 / LMG 4362 / NCIMB 8255 / S1)</name>
    <dbReference type="NCBI Taxonomy" id="269796"/>
    <lineage>
        <taxon>Bacteria</taxon>
        <taxon>Pseudomonadati</taxon>
        <taxon>Pseudomonadota</taxon>
        <taxon>Alphaproteobacteria</taxon>
        <taxon>Rhodospirillales</taxon>
        <taxon>Rhodospirillaceae</taxon>
        <taxon>Rhodospirillum</taxon>
    </lineage>
</organism>
<dbReference type="Proteomes" id="UP000001929">
    <property type="component" value="Chromosome"/>
</dbReference>
<feature type="domain" description="Cytochrome c" evidence="23">
    <location>
        <begin position="202"/>
        <end position="288"/>
    </location>
</feature>
<feature type="binding site" description="covalent" evidence="21">
    <location>
        <position position="123"/>
    </location>
    <ligand>
        <name>heme c</name>
        <dbReference type="ChEBI" id="CHEBI:61717"/>
        <label>1</label>
    </ligand>
</feature>
<dbReference type="GO" id="GO:1902600">
    <property type="term" value="P:proton transmembrane transport"/>
    <property type="evidence" value="ECO:0007669"/>
    <property type="project" value="UniProtKB-KW"/>
</dbReference>
<evidence type="ECO:0000256" key="20">
    <source>
        <dbReference type="PIRSR" id="PIRSR000006-1"/>
    </source>
</evidence>
<dbReference type="GO" id="GO:0020037">
    <property type="term" value="F:heme binding"/>
    <property type="evidence" value="ECO:0007669"/>
    <property type="project" value="InterPro"/>
</dbReference>
<keyword evidence="12 19" id="KW-0375">Hydrogen ion transport</keyword>
<accession>Q2RP21</accession>
<gene>
    <name evidence="24" type="ordered locus">Rru_A3330</name>
</gene>
<keyword evidence="4 19" id="KW-0813">Transport</keyword>